<keyword evidence="5" id="KW-0349">Heme</keyword>
<evidence type="ECO:0000256" key="3">
    <source>
        <dbReference type="ARBA" id="ARBA00022448"/>
    </source>
</evidence>
<dbReference type="InterPro" id="IPR011577">
    <property type="entry name" value="Cyt_b561_bac/Ni-Hgenase"/>
</dbReference>
<keyword evidence="4" id="KW-1003">Cell membrane</keyword>
<dbReference type="GO" id="GO:0009055">
    <property type="term" value="F:electron transfer activity"/>
    <property type="evidence" value="ECO:0007669"/>
    <property type="project" value="InterPro"/>
</dbReference>
<evidence type="ECO:0000256" key="8">
    <source>
        <dbReference type="ARBA" id="ARBA00022982"/>
    </source>
</evidence>
<dbReference type="GO" id="GO:0005886">
    <property type="term" value="C:plasma membrane"/>
    <property type="evidence" value="ECO:0007669"/>
    <property type="project" value="UniProtKB-SubCell"/>
</dbReference>
<evidence type="ECO:0000256" key="4">
    <source>
        <dbReference type="ARBA" id="ARBA00022475"/>
    </source>
</evidence>
<dbReference type="PANTHER" id="PTHR30529:SF1">
    <property type="entry name" value="CYTOCHROME B561 HOMOLOG 2"/>
    <property type="match status" value="1"/>
</dbReference>
<evidence type="ECO:0000256" key="7">
    <source>
        <dbReference type="ARBA" id="ARBA00022723"/>
    </source>
</evidence>
<proteinExistence type="inferred from homology"/>
<evidence type="ECO:0000256" key="12">
    <source>
        <dbReference type="ARBA" id="ARBA00037975"/>
    </source>
</evidence>
<dbReference type="OrthoDB" id="1247465at2"/>
<organism evidence="15 16">
    <name type="scientific">Pararhizobium antarcticum</name>
    <dbReference type="NCBI Taxonomy" id="1798805"/>
    <lineage>
        <taxon>Bacteria</taxon>
        <taxon>Pseudomonadati</taxon>
        <taxon>Pseudomonadota</taxon>
        <taxon>Alphaproteobacteria</taxon>
        <taxon>Hyphomicrobiales</taxon>
        <taxon>Rhizobiaceae</taxon>
        <taxon>Rhizobium/Agrobacterium group</taxon>
        <taxon>Pararhizobium</taxon>
    </lineage>
</organism>
<gene>
    <name evidence="15" type="ORF">AX760_13095</name>
</gene>
<dbReference type="EMBL" id="LSRP01000071">
    <property type="protein sequence ID" value="OJF99415.1"/>
    <property type="molecule type" value="Genomic_DNA"/>
</dbReference>
<dbReference type="InterPro" id="IPR016174">
    <property type="entry name" value="Di-haem_cyt_TM"/>
</dbReference>
<evidence type="ECO:0000256" key="5">
    <source>
        <dbReference type="ARBA" id="ARBA00022617"/>
    </source>
</evidence>
<evidence type="ECO:0000256" key="11">
    <source>
        <dbReference type="ARBA" id="ARBA00023136"/>
    </source>
</evidence>
<evidence type="ECO:0000256" key="13">
    <source>
        <dbReference type="SAM" id="Phobius"/>
    </source>
</evidence>
<evidence type="ECO:0000256" key="10">
    <source>
        <dbReference type="ARBA" id="ARBA00023004"/>
    </source>
</evidence>
<feature type="transmembrane region" description="Helical" evidence="13">
    <location>
        <begin position="21"/>
        <end position="41"/>
    </location>
</feature>
<dbReference type="GO" id="GO:0046872">
    <property type="term" value="F:metal ion binding"/>
    <property type="evidence" value="ECO:0007669"/>
    <property type="project" value="UniProtKB-KW"/>
</dbReference>
<feature type="transmembrane region" description="Helical" evidence="13">
    <location>
        <begin position="94"/>
        <end position="117"/>
    </location>
</feature>
<dbReference type="InterPro" id="IPR052168">
    <property type="entry name" value="Cytochrome_b561_oxidase"/>
</dbReference>
<dbReference type="SUPFAM" id="SSF81342">
    <property type="entry name" value="Transmembrane di-heme cytochromes"/>
    <property type="match status" value="1"/>
</dbReference>
<comment type="caution">
    <text evidence="15">The sequence shown here is derived from an EMBL/GenBank/DDBJ whole genome shotgun (WGS) entry which is preliminary data.</text>
</comment>
<feature type="domain" description="Cytochrome b561 bacterial/Ni-hydrogenase" evidence="14">
    <location>
        <begin position="15"/>
        <end position="182"/>
    </location>
</feature>
<keyword evidence="9 13" id="KW-1133">Transmembrane helix</keyword>
<keyword evidence="10" id="KW-0408">Iron</keyword>
<sequence length="184" mass="20249">MMMTTIAQQTRLILHYDSVARGIHWLMAALIVGAFGLGLLVDTFPSSWEDGVVNAHKLVGISILCLVVLRLVWRDSHTPPATEPSGWPLERVSSLSHIVLYCLMMAVPLIGSAFAVWSGQGIDFGLFSLAPVMPENEAVAHQIGEIHELAAYILICLAGLHALAALWHHFVRKDDVLRRMLPPQ</sequence>
<evidence type="ECO:0000313" key="16">
    <source>
        <dbReference type="Proteomes" id="UP000182661"/>
    </source>
</evidence>
<reference evidence="15 16" key="1">
    <citation type="submission" date="2016-02" db="EMBL/GenBank/DDBJ databases">
        <title>Genome sequencing of a beta-galactosidase producing bacteria Rhizobium sp. 59.</title>
        <authorList>
            <person name="Wang D."/>
            <person name="Kot W."/>
            <person name="Qin Y."/>
            <person name="Hansen L."/>
            <person name="Naqvi K."/>
            <person name="Rensing C."/>
        </authorList>
    </citation>
    <scope>NUCLEOTIDE SEQUENCE [LARGE SCALE GENOMIC DNA]</scope>
    <source>
        <strain evidence="15 16">59</strain>
    </source>
</reference>
<feature type="transmembrane region" description="Helical" evidence="13">
    <location>
        <begin position="149"/>
        <end position="171"/>
    </location>
</feature>
<keyword evidence="11 13" id="KW-0472">Membrane</keyword>
<comment type="similarity">
    <text evidence="12">Belongs to the cytochrome b561 family.</text>
</comment>
<dbReference type="Pfam" id="PF01292">
    <property type="entry name" value="Ni_hydr_CYTB"/>
    <property type="match status" value="1"/>
</dbReference>
<comment type="subcellular location">
    <subcellularLocation>
        <location evidence="2">Cell membrane</location>
        <topology evidence="2">Multi-pass membrane protein</topology>
    </subcellularLocation>
</comment>
<dbReference type="GO" id="GO:0022904">
    <property type="term" value="P:respiratory electron transport chain"/>
    <property type="evidence" value="ECO:0007669"/>
    <property type="project" value="InterPro"/>
</dbReference>
<keyword evidence="3" id="KW-0813">Transport</keyword>
<evidence type="ECO:0000313" key="15">
    <source>
        <dbReference type="EMBL" id="OJF99415.1"/>
    </source>
</evidence>
<dbReference type="PANTHER" id="PTHR30529">
    <property type="entry name" value="CYTOCHROME B561"/>
    <property type="match status" value="1"/>
</dbReference>
<accession>A0A657LZW1</accession>
<protein>
    <recommendedName>
        <fullName evidence="14">Cytochrome b561 bacterial/Ni-hydrogenase domain-containing protein</fullName>
    </recommendedName>
</protein>
<comment type="cofactor">
    <cofactor evidence="1">
        <name>heme b</name>
        <dbReference type="ChEBI" id="CHEBI:60344"/>
    </cofactor>
</comment>
<keyword evidence="6 13" id="KW-0812">Transmembrane</keyword>
<evidence type="ECO:0000256" key="1">
    <source>
        <dbReference type="ARBA" id="ARBA00001970"/>
    </source>
</evidence>
<feature type="transmembrane region" description="Helical" evidence="13">
    <location>
        <begin position="53"/>
        <end position="73"/>
    </location>
</feature>
<dbReference type="Gene3D" id="1.20.950.20">
    <property type="entry name" value="Transmembrane di-heme cytochromes, Chain C"/>
    <property type="match status" value="1"/>
</dbReference>
<keyword evidence="8" id="KW-0249">Electron transport</keyword>
<dbReference type="Proteomes" id="UP000182661">
    <property type="component" value="Unassembled WGS sequence"/>
</dbReference>
<name>A0A657LZW1_9HYPH</name>
<dbReference type="GO" id="GO:0020037">
    <property type="term" value="F:heme binding"/>
    <property type="evidence" value="ECO:0007669"/>
    <property type="project" value="TreeGrafter"/>
</dbReference>
<evidence type="ECO:0000256" key="9">
    <source>
        <dbReference type="ARBA" id="ARBA00022989"/>
    </source>
</evidence>
<keyword evidence="16" id="KW-1185">Reference proteome</keyword>
<evidence type="ECO:0000259" key="14">
    <source>
        <dbReference type="Pfam" id="PF01292"/>
    </source>
</evidence>
<evidence type="ECO:0000256" key="6">
    <source>
        <dbReference type="ARBA" id="ARBA00022692"/>
    </source>
</evidence>
<evidence type="ECO:0000256" key="2">
    <source>
        <dbReference type="ARBA" id="ARBA00004651"/>
    </source>
</evidence>
<dbReference type="AlphaFoldDB" id="A0A657LZW1"/>
<keyword evidence="7" id="KW-0479">Metal-binding</keyword>